<organism evidence="6 7">
    <name type="scientific">Edaphobacter modestus</name>
    <dbReference type="NCBI Taxonomy" id="388466"/>
    <lineage>
        <taxon>Bacteria</taxon>
        <taxon>Pseudomonadati</taxon>
        <taxon>Acidobacteriota</taxon>
        <taxon>Terriglobia</taxon>
        <taxon>Terriglobales</taxon>
        <taxon>Acidobacteriaceae</taxon>
        <taxon>Edaphobacter</taxon>
    </lineage>
</organism>
<name>A0A4Q7YY59_9BACT</name>
<dbReference type="Proteomes" id="UP000292958">
    <property type="component" value="Unassembled WGS sequence"/>
</dbReference>
<dbReference type="EMBL" id="SHKW01000001">
    <property type="protein sequence ID" value="RZU42181.1"/>
    <property type="molecule type" value="Genomic_DNA"/>
</dbReference>
<evidence type="ECO:0000259" key="5">
    <source>
        <dbReference type="Pfam" id="PF00884"/>
    </source>
</evidence>
<dbReference type="InterPro" id="IPR050738">
    <property type="entry name" value="Sulfatase"/>
</dbReference>
<dbReference type="OrthoDB" id="9762324at2"/>
<dbReference type="SUPFAM" id="SSF53649">
    <property type="entry name" value="Alkaline phosphatase-like"/>
    <property type="match status" value="1"/>
</dbReference>
<keyword evidence="7" id="KW-1185">Reference proteome</keyword>
<evidence type="ECO:0000256" key="1">
    <source>
        <dbReference type="ARBA" id="ARBA00008779"/>
    </source>
</evidence>
<feature type="domain" description="Sulfatase N-terminal" evidence="5">
    <location>
        <begin position="31"/>
        <end position="339"/>
    </location>
</feature>
<dbReference type="InterPro" id="IPR024607">
    <property type="entry name" value="Sulfatase_CS"/>
</dbReference>
<dbReference type="GO" id="GO:0046872">
    <property type="term" value="F:metal ion binding"/>
    <property type="evidence" value="ECO:0007669"/>
    <property type="project" value="UniProtKB-KW"/>
</dbReference>
<keyword evidence="3" id="KW-0378">Hydrolase</keyword>
<dbReference type="PANTHER" id="PTHR42693">
    <property type="entry name" value="ARYLSULFATASE FAMILY MEMBER"/>
    <property type="match status" value="1"/>
</dbReference>
<dbReference type="AlphaFoldDB" id="A0A4Q7YY59"/>
<evidence type="ECO:0000313" key="7">
    <source>
        <dbReference type="Proteomes" id="UP000292958"/>
    </source>
</evidence>
<sequence length="476" mass="52988">MNRRTFLSTGITAGLGMTAARKTNATVVRRPNVLVLLPDQWRAQSVGCFGNEEVHTPHLDQLAAEGALLQNVIANSPVCCPARAVILSGTYASTNGMVANDLRLRQNVPSVAESFAKAGYRTAYIGKWHLDGGPRDPGFVPPGPRRHGFEFWAANECSHKPYGNPYFHDTPDAILSDKFEPEVWTDEALRFLDAAGTDPFFLVVSTGAPHDPYIAPKRYMDMYDPAKLTMRSNWTSVKGGTREDIAGYYACITAVDDQVGRILAKLHERNLEKDTIVLFTSDHGNMLGSHGKTLKQKPWEESIRIPGILRYPARLRSGQQNDTVFTHVDFAPTLLSLCGLPVPAAMQGQNLASELLGKRHPSDSAAALLQIFGPAGNEEGGGWRGIRTRTHLYARTQDAPWLLYDLINDPYQLRNMVAEQEHQSLRQSLDHTLTTRMASIGDRWQADWMTPIGNGLDRYKPFETVQEYFAFRQQLP</sequence>
<gene>
    <name evidence="6" type="ORF">BDD14_3729</name>
</gene>
<dbReference type="PROSITE" id="PS00149">
    <property type="entry name" value="SULFATASE_2"/>
    <property type="match status" value="1"/>
</dbReference>
<proteinExistence type="inferred from homology"/>
<dbReference type="InterPro" id="IPR017850">
    <property type="entry name" value="Alkaline_phosphatase_core_sf"/>
</dbReference>
<dbReference type="GO" id="GO:0004065">
    <property type="term" value="F:arylsulfatase activity"/>
    <property type="evidence" value="ECO:0007669"/>
    <property type="project" value="TreeGrafter"/>
</dbReference>
<comment type="caution">
    <text evidence="6">The sequence shown here is derived from an EMBL/GenBank/DDBJ whole genome shotgun (WGS) entry which is preliminary data.</text>
</comment>
<dbReference type="Gene3D" id="3.40.720.10">
    <property type="entry name" value="Alkaline Phosphatase, subunit A"/>
    <property type="match status" value="1"/>
</dbReference>
<keyword evidence="2" id="KW-0479">Metal-binding</keyword>
<accession>A0A4Q7YY59</accession>
<evidence type="ECO:0000256" key="2">
    <source>
        <dbReference type="ARBA" id="ARBA00022723"/>
    </source>
</evidence>
<evidence type="ECO:0000256" key="3">
    <source>
        <dbReference type="ARBA" id="ARBA00022801"/>
    </source>
</evidence>
<dbReference type="PANTHER" id="PTHR42693:SF53">
    <property type="entry name" value="ENDO-4-O-SULFATASE"/>
    <property type="match status" value="1"/>
</dbReference>
<reference evidence="6 7" key="1">
    <citation type="submission" date="2019-02" db="EMBL/GenBank/DDBJ databases">
        <title>Genomic Encyclopedia of Archaeal and Bacterial Type Strains, Phase II (KMG-II): from individual species to whole genera.</title>
        <authorList>
            <person name="Goeker M."/>
        </authorList>
    </citation>
    <scope>NUCLEOTIDE SEQUENCE [LARGE SCALE GENOMIC DNA]</scope>
    <source>
        <strain evidence="6 7">DSM 18101</strain>
    </source>
</reference>
<dbReference type="Gene3D" id="3.30.1120.10">
    <property type="match status" value="1"/>
</dbReference>
<comment type="similarity">
    <text evidence="1">Belongs to the sulfatase family.</text>
</comment>
<protein>
    <submittedName>
        <fullName evidence="6">Arylsulfatase A-like enzyme</fullName>
    </submittedName>
</protein>
<evidence type="ECO:0000256" key="4">
    <source>
        <dbReference type="ARBA" id="ARBA00022837"/>
    </source>
</evidence>
<keyword evidence="4" id="KW-0106">Calcium</keyword>
<dbReference type="InterPro" id="IPR000917">
    <property type="entry name" value="Sulfatase_N"/>
</dbReference>
<evidence type="ECO:0000313" key="6">
    <source>
        <dbReference type="EMBL" id="RZU42181.1"/>
    </source>
</evidence>
<dbReference type="CDD" id="cd16034">
    <property type="entry name" value="sulfatase_like"/>
    <property type="match status" value="1"/>
</dbReference>
<dbReference type="Pfam" id="PF00884">
    <property type="entry name" value="Sulfatase"/>
    <property type="match status" value="1"/>
</dbReference>
<dbReference type="RefSeq" id="WP_130419970.1">
    <property type="nucleotide sequence ID" value="NZ_SHKW01000001.1"/>
</dbReference>